<feature type="binding site" evidence="26">
    <location>
        <position position="388"/>
    </location>
    <ligand>
        <name>Zn(2+)</name>
        <dbReference type="ChEBI" id="CHEBI:29105"/>
        <label>2</label>
    </ligand>
</feature>
<evidence type="ECO:0000256" key="9">
    <source>
        <dbReference type="ARBA" id="ARBA00022801"/>
    </source>
</evidence>
<keyword evidence="12" id="KW-0472">Membrane</keyword>
<comment type="catalytic activity">
    <reaction evidence="15">
        <text>a phosphate monoester + H2O = an alcohol + phosphate</text>
        <dbReference type="Rhea" id="RHEA:15017"/>
        <dbReference type="ChEBI" id="CHEBI:15377"/>
        <dbReference type="ChEBI" id="CHEBI:30879"/>
        <dbReference type="ChEBI" id="CHEBI:43474"/>
        <dbReference type="ChEBI" id="CHEBI:67140"/>
        <dbReference type="EC" id="3.1.3.1"/>
    </reaction>
    <physiologicalReaction direction="left-to-right" evidence="15">
        <dbReference type="Rhea" id="RHEA:15018"/>
    </physiologicalReaction>
</comment>
<dbReference type="SMART" id="SM00098">
    <property type="entry name" value="alkPPc"/>
    <property type="match status" value="1"/>
</dbReference>
<dbReference type="GO" id="GO:0098552">
    <property type="term" value="C:side of membrane"/>
    <property type="evidence" value="ECO:0007669"/>
    <property type="project" value="UniProtKB-KW"/>
</dbReference>
<comment type="cofactor">
    <cofactor evidence="26">
        <name>Zn(2+)</name>
        <dbReference type="ChEBI" id="CHEBI:29105"/>
    </cofactor>
    <text evidence="26">Binds 2 Zn(2+) ions.</text>
</comment>
<dbReference type="EC" id="3.1.3.1" evidence="4"/>
<evidence type="ECO:0000256" key="22">
    <source>
        <dbReference type="ARBA" id="ARBA00048929"/>
    </source>
</evidence>
<dbReference type="InterPro" id="IPR001952">
    <property type="entry name" value="Alkaline_phosphatase"/>
</dbReference>
<evidence type="ECO:0000256" key="8">
    <source>
        <dbReference type="ARBA" id="ARBA00022723"/>
    </source>
</evidence>
<evidence type="ECO:0000256" key="27">
    <source>
        <dbReference type="RuleBase" id="RU003946"/>
    </source>
</evidence>
<proteinExistence type="inferred from homology"/>
<comment type="catalytic activity">
    <reaction evidence="23">
        <text>pyridoxal 5'-phosphate + H2O = pyridoxal + phosphate</text>
        <dbReference type="Rhea" id="RHEA:20533"/>
        <dbReference type="ChEBI" id="CHEBI:15377"/>
        <dbReference type="ChEBI" id="CHEBI:17310"/>
        <dbReference type="ChEBI" id="CHEBI:43474"/>
        <dbReference type="ChEBI" id="CHEBI:597326"/>
    </reaction>
    <physiologicalReaction direction="left-to-right" evidence="23">
        <dbReference type="Rhea" id="RHEA:20534"/>
    </physiologicalReaction>
</comment>
<comment type="catalytic activity">
    <reaction evidence="22">
        <text>phosphoethanolamine + H2O = ethanolamine + phosphate</text>
        <dbReference type="Rhea" id="RHEA:16089"/>
        <dbReference type="ChEBI" id="CHEBI:15377"/>
        <dbReference type="ChEBI" id="CHEBI:43474"/>
        <dbReference type="ChEBI" id="CHEBI:57603"/>
        <dbReference type="ChEBI" id="CHEBI:58190"/>
    </reaction>
    <physiologicalReaction direction="left-to-right" evidence="22">
        <dbReference type="Rhea" id="RHEA:16090"/>
    </physiologicalReaction>
</comment>
<keyword evidence="11 26" id="KW-0460">Magnesium</keyword>
<protein>
    <recommendedName>
        <fullName evidence="18">Alkaline phosphatase, tissue-nonspecific isozyme</fullName>
        <ecNumber evidence="4">3.1.3.1</ecNumber>
    </recommendedName>
    <alternativeName>
        <fullName evidence="19">Phosphoamidase</fullName>
    </alternativeName>
</protein>
<evidence type="ECO:0000256" key="25">
    <source>
        <dbReference type="PIRSR" id="PIRSR601952-1"/>
    </source>
</evidence>
<keyword evidence="8 26" id="KW-0479">Metal-binding</keyword>
<keyword evidence="28" id="KW-0732">Signal</keyword>
<feature type="chain" id="PRO_5035683656" description="Alkaline phosphatase, tissue-nonspecific isozyme" evidence="28">
    <location>
        <begin position="27"/>
        <end position="564"/>
    </location>
</feature>
<evidence type="ECO:0000313" key="29">
    <source>
        <dbReference type="EMBL" id="CAF0923878.1"/>
    </source>
</evidence>
<comment type="subunit">
    <text evidence="3">Homodimer.</text>
</comment>
<feature type="active site" description="Phosphoserine intermediate" evidence="25">
    <location>
        <position position="120"/>
    </location>
</feature>
<evidence type="ECO:0000256" key="4">
    <source>
        <dbReference type="ARBA" id="ARBA00012647"/>
    </source>
</evidence>
<comment type="catalytic activity">
    <reaction evidence="20">
        <text>diphosphate + H2O = 2 phosphate + H(+)</text>
        <dbReference type="Rhea" id="RHEA:24576"/>
        <dbReference type="ChEBI" id="CHEBI:15377"/>
        <dbReference type="ChEBI" id="CHEBI:15378"/>
        <dbReference type="ChEBI" id="CHEBI:33019"/>
        <dbReference type="ChEBI" id="CHEBI:43474"/>
    </reaction>
    <physiologicalReaction direction="left-to-right" evidence="20">
        <dbReference type="Rhea" id="RHEA:24577"/>
    </physiologicalReaction>
</comment>
<evidence type="ECO:0000256" key="17">
    <source>
        <dbReference type="ARBA" id="ARBA00037828"/>
    </source>
</evidence>
<dbReference type="GO" id="GO:0004035">
    <property type="term" value="F:alkaline phosphatase activity"/>
    <property type="evidence" value="ECO:0007669"/>
    <property type="project" value="UniProtKB-EC"/>
</dbReference>
<evidence type="ECO:0000256" key="10">
    <source>
        <dbReference type="ARBA" id="ARBA00022833"/>
    </source>
</evidence>
<keyword evidence="14" id="KW-0449">Lipoprotein</keyword>
<evidence type="ECO:0000256" key="3">
    <source>
        <dbReference type="ARBA" id="ARBA00011738"/>
    </source>
</evidence>
<keyword evidence="5" id="KW-1003">Cell membrane</keyword>
<comment type="catalytic activity">
    <reaction evidence="16">
        <text>AMP + H2O = adenosine + phosphate</text>
        <dbReference type="Rhea" id="RHEA:29375"/>
        <dbReference type="ChEBI" id="CHEBI:15377"/>
        <dbReference type="ChEBI" id="CHEBI:16335"/>
        <dbReference type="ChEBI" id="CHEBI:43474"/>
        <dbReference type="ChEBI" id="CHEBI:456215"/>
    </reaction>
    <physiologicalReaction direction="left-to-right" evidence="16">
        <dbReference type="Rhea" id="RHEA:29376"/>
    </physiologicalReaction>
</comment>
<evidence type="ECO:0000256" key="23">
    <source>
        <dbReference type="ARBA" id="ARBA00049444"/>
    </source>
</evidence>
<dbReference type="GO" id="GO:0031214">
    <property type="term" value="P:biomineral tissue development"/>
    <property type="evidence" value="ECO:0007669"/>
    <property type="project" value="UniProtKB-KW"/>
</dbReference>
<dbReference type="InterPro" id="IPR017850">
    <property type="entry name" value="Alkaline_phosphatase_core_sf"/>
</dbReference>
<evidence type="ECO:0000256" key="18">
    <source>
        <dbReference type="ARBA" id="ARBA00040525"/>
    </source>
</evidence>
<feature type="binding site" evidence="26">
    <location>
        <position position="70"/>
    </location>
    <ligand>
        <name>Zn(2+)</name>
        <dbReference type="ChEBI" id="CHEBI:29105"/>
        <label>2</label>
    </ligand>
</feature>
<feature type="binding site" evidence="26">
    <location>
        <position position="389"/>
    </location>
    <ligand>
        <name>Zn(2+)</name>
        <dbReference type="ChEBI" id="CHEBI:29105"/>
        <label>2</label>
    </ligand>
</feature>
<evidence type="ECO:0000256" key="24">
    <source>
        <dbReference type="ARBA" id="ARBA00049526"/>
    </source>
</evidence>
<keyword evidence="9" id="KW-0378">Hydrolase</keyword>
<name>A0A814B6T2_9BILA</name>
<evidence type="ECO:0000256" key="16">
    <source>
        <dbReference type="ARBA" id="ARBA00036923"/>
    </source>
</evidence>
<feature type="binding site" evidence="26">
    <location>
        <position position="343"/>
    </location>
    <ligand>
        <name>Zn(2+)</name>
        <dbReference type="ChEBI" id="CHEBI:29105"/>
        <label>2</label>
    </ligand>
</feature>
<feature type="binding site" evidence="26">
    <location>
        <position position="467"/>
    </location>
    <ligand>
        <name>Zn(2+)</name>
        <dbReference type="ChEBI" id="CHEBI:29105"/>
        <label>2</label>
    </ligand>
</feature>
<evidence type="ECO:0000256" key="26">
    <source>
        <dbReference type="PIRSR" id="PIRSR601952-2"/>
    </source>
</evidence>
<comment type="similarity">
    <text evidence="2 27">Belongs to the alkaline phosphatase family.</text>
</comment>
<feature type="binding site" evidence="26">
    <location>
        <position position="338"/>
    </location>
    <ligand>
        <name>Mg(2+)</name>
        <dbReference type="ChEBI" id="CHEBI:18420"/>
    </ligand>
</feature>
<feature type="binding site" evidence="26">
    <location>
        <position position="181"/>
    </location>
    <ligand>
        <name>Mg(2+)</name>
        <dbReference type="ChEBI" id="CHEBI:18420"/>
    </ligand>
</feature>
<evidence type="ECO:0000256" key="15">
    <source>
        <dbReference type="ARBA" id="ARBA00036105"/>
    </source>
</evidence>
<keyword evidence="13" id="KW-0325">Glycoprotein</keyword>
<dbReference type="GO" id="GO:0005886">
    <property type="term" value="C:plasma membrane"/>
    <property type="evidence" value="ECO:0007669"/>
    <property type="project" value="UniProtKB-SubCell"/>
</dbReference>
<organism evidence="29 31">
    <name type="scientific">Adineta steineri</name>
    <dbReference type="NCBI Taxonomy" id="433720"/>
    <lineage>
        <taxon>Eukaryota</taxon>
        <taxon>Metazoa</taxon>
        <taxon>Spiralia</taxon>
        <taxon>Gnathifera</taxon>
        <taxon>Rotifera</taxon>
        <taxon>Eurotatoria</taxon>
        <taxon>Bdelloidea</taxon>
        <taxon>Adinetida</taxon>
        <taxon>Adinetidae</taxon>
        <taxon>Adineta</taxon>
    </lineage>
</organism>
<evidence type="ECO:0000256" key="19">
    <source>
        <dbReference type="ARBA" id="ARBA00042603"/>
    </source>
</evidence>
<comment type="catalytic activity">
    <reaction evidence="24">
        <text>ADP + H2O = AMP + phosphate + H(+)</text>
        <dbReference type="Rhea" id="RHEA:61436"/>
        <dbReference type="ChEBI" id="CHEBI:15377"/>
        <dbReference type="ChEBI" id="CHEBI:15378"/>
        <dbReference type="ChEBI" id="CHEBI:43474"/>
        <dbReference type="ChEBI" id="CHEBI:456215"/>
        <dbReference type="ChEBI" id="CHEBI:456216"/>
    </reaction>
    <physiologicalReaction direction="left-to-right" evidence="24">
        <dbReference type="Rhea" id="RHEA:61437"/>
    </physiologicalReaction>
</comment>
<keyword evidence="10 26" id="KW-0862">Zinc</keyword>
<comment type="cofactor">
    <cofactor evidence="26">
        <name>Mg(2+)</name>
        <dbReference type="ChEBI" id="CHEBI:18420"/>
    </cofactor>
    <text evidence="26">Binds 1 Mg(2+) ion.</text>
</comment>
<sequence>MVNRIKLQGILLLNICLLIISNFVNAGRTDWSVEKSAAFWNEQARLSIEEILQRRDNTRIAKNVILFLGDGMGVPTVTAGRIRKGQIKNQLGEDYITEMEQFQHLGLSKTYNIDAQTPDSAATATAYLCGVKAQLGTIGVDGRAKRQNCTSSIGANVSSILNWAQQAGKKVGVITTTRITHATPAASYAHTPDRDWESFNTKTFGIKQVEDGCRDISYQLVTHKPPIDLILGGGRRSFYPNSISDVEYPTLNGTRTDNRSLIDEYWPGSFIWNKKQMNKTILGTTKPLMGLFEYNHMLYETDRIKIKENDDPSLSEMTKFAIDHFLTMERNGFFLLIEGGKIDHGHHDTKPRYALDEYVEFDNAIGQAKQLLKEKGVLDDTLLVVTADHSHVFTFGAYSNRGSNILGFASSESLNVSDIDQLPINIIAYGNGPNYRSNRNATYLASLNTNSTEYLSPAAQPNQDETHGGDDVPVFAHGPWSHLFIGTMEQHTIAHKMAYAACWGAYTNRNGCPSLANRTPATTATTTAAAARPATARPSSGINLFHQFNLIENILSFLLIRIFI</sequence>
<evidence type="ECO:0000256" key="20">
    <source>
        <dbReference type="ARBA" id="ARBA00048097"/>
    </source>
</evidence>
<evidence type="ECO:0000256" key="14">
    <source>
        <dbReference type="ARBA" id="ARBA00023288"/>
    </source>
</evidence>
<dbReference type="EMBL" id="CAJOAY010000396">
    <property type="protein sequence ID" value="CAF3654255.1"/>
    <property type="molecule type" value="Genomic_DNA"/>
</dbReference>
<evidence type="ECO:0000256" key="28">
    <source>
        <dbReference type="SAM" id="SignalP"/>
    </source>
</evidence>
<dbReference type="FunFam" id="3.40.720.10:FF:000008">
    <property type="entry name" value="Alkaline phosphatase"/>
    <property type="match status" value="1"/>
</dbReference>
<evidence type="ECO:0000256" key="12">
    <source>
        <dbReference type="ARBA" id="ARBA00023136"/>
    </source>
</evidence>
<dbReference type="EMBL" id="CAJNON010000076">
    <property type="protein sequence ID" value="CAF0923878.1"/>
    <property type="molecule type" value="Genomic_DNA"/>
</dbReference>
<evidence type="ECO:0000256" key="1">
    <source>
        <dbReference type="ARBA" id="ARBA00004609"/>
    </source>
</evidence>
<dbReference type="Gene3D" id="3.40.720.10">
    <property type="entry name" value="Alkaline Phosphatase, subunit A"/>
    <property type="match status" value="1"/>
</dbReference>
<evidence type="ECO:0000313" key="30">
    <source>
        <dbReference type="EMBL" id="CAF3654255.1"/>
    </source>
</evidence>
<evidence type="ECO:0000256" key="5">
    <source>
        <dbReference type="ARBA" id="ARBA00022475"/>
    </source>
</evidence>
<dbReference type="PANTHER" id="PTHR11596">
    <property type="entry name" value="ALKALINE PHOSPHATASE"/>
    <property type="match status" value="1"/>
</dbReference>
<gene>
    <name evidence="30" type="ORF">OKA104_LOCUS9380</name>
    <name evidence="29" type="ORF">VCS650_LOCUS10532</name>
</gene>
<comment type="caution">
    <text evidence="29">The sequence shown here is derived from an EMBL/GenBank/DDBJ whole genome shotgun (WGS) entry which is preliminary data.</text>
</comment>
<dbReference type="Pfam" id="PF00245">
    <property type="entry name" value="Alk_phosphatase"/>
    <property type="match status" value="1"/>
</dbReference>
<reference evidence="29" key="1">
    <citation type="submission" date="2021-02" db="EMBL/GenBank/DDBJ databases">
        <authorList>
            <person name="Nowell W R."/>
        </authorList>
    </citation>
    <scope>NUCLEOTIDE SEQUENCE</scope>
</reference>
<dbReference type="OrthoDB" id="5818554at2759"/>
<evidence type="ECO:0000256" key="21">
    <source>
        <dbReference type="ARBA" id="ARBA00048778"/>
    </source>
</evidence>
<evidence type="ECO:0000256" key="2">
    <source>
        <dbReference type="ARBA" id="ARBA00005984"/>
    </source>
</evidence>
<dbReference type="PANTHER" id="PTHR11596:SF74">
    <property type="entry name" value="ALKALINE PHOSPHATASE, TISSUE-NONSPECIFIC ISOZYME"/>
    <property type="match status" value="1"/>
</dbReference>
<feature type="signal peptide" evidence="28">
    <location>
        <begin position="1"/>
        <end position="26"/>
    </location>
</feature>
<evidence type="ECO:0000256" key="11">
    <source>
        <dbReference type="ARBA" id="ARBA00022842"/>
    </source>
</evidence>
<dbReference type="SUPFAM" id="SSF53649">
    <property type="entry name" value="Alkaline phosphatase-like"/>
    <property type="match status" value="1"/>
</dbReference>
<dbReference type="AlphaFoldDB" id="A0A814B6T2"/>
<dbReference type="GO" id="GO:0046872">
    <property type="term" value="F:metal ion binding"/>
    <property type="evidence" value="ECO:0007669"/>
    <property type="project" value="UniProtKB-KW"/>
</dbReference>
<evidence type="ECO:0000256" key="13">
    <source>
        <dbReference type="ARBA" id="ARBA00023180"/>
    </source>
</evidence>
<evidence type="ECO:0000256" key="6">
    <source>
        <dbReference type="ARBA" id="ARBA00022591"/>
    </source>
</evidence>
<feature type="binding site" evidence="26">
    <location>
        <position position="183"/>
    </location>
    <ligand>
        <name>Mg(2+)</name>
        <dbReference type="ChEBI" id="CHEBI:18420"/>
    </ligand>
</feature>
<dbReference type="Proteomes" id="UP000663881">
    <property type="component" value="Unassembled WGS sequence"/>
</dbReference>
<keyword evidence="6" id="KW-0091">Biomineralization</keyword>
<dbReference type="CDD" id="cd16012">
    <property type="entry name" value="ALP"/>
    <property type="match status" value="1"/>
</dbReference>
<comment type="catalytic activity">
    <reaction evidence="21">
        <text>ATP + H2O = ADP + phosphate + H(+)</text>
        <dbReference type="Rhea" id="RHEA:13065"/>
        <dbReference type="ChEBI" id="CHEBI:15377"/>
        <dbReference type="ChEBI" id="CHEBI:15378"/>
        <dbReference type="ChEBI" id="CHEBI:30616"/>
        <dbReference type="ChEBI" id="CHEBI:43474"/>
        <dbReference type="ChEBI" id="CHEBI:456216"/>
    </reaction>
    <physiologicalReaction direction="left-to-right" evidence="21">
        <dbReference type="Rhea" id="RHEA:13066"/>
    </physiologicalReaction>
</comment>
<feature type="binding site" evidence="26">
    <location>
        <position position="70"/>
    </location>
    <ligand>
        <name>Mg(2+)</name>
        <dbReference type="ChEBI" id="CHEBI:18420"/>
    </ligand>
</feature>
<comment type="subcellular location">
    <subcellularLocation>
        <location evidence="1">Cell membrane</location>
        <topology evidence="1">Lipid-anchor</topology>
        <topology evidence="1">GPI-anchor</topology>
    </subcellularLocation>
    <subcellularLocation>
        <location evidence="17">Extracellular vesicle membrane</location>
        <topology evidence="17">Lipid-anchor</topology>
        <topology evidence="17">GPI-anchor</topology>
    </subcellularLocation>
</comment>
<dbReference type="PRINTS" id="PR00113">
    <property type="entry name" value="ALKPHPHTASE"/>
</dbReference>
<accession>A0A814B6T2</accession>
<keyword evidence="7" id="KW-0336">GPI-anchor</keyword>
<evidence type="ECO:0000313" key="31">
    <source>
        <dbReference type="Proteomes" id="UP000663891"/>
    </source>
</evidence>
<feature type="binding site" evidence="26">
    <location>
        <position position="347"/>
    </location>
    <ligand>
        <name>Zn(2+)</name>
        <dbReference type="ChEBI" id="CHEBI:29105"/>
        <label>2</label>
    </ligand>
</feature>
<evidence type="ECO:0000256" key="7">
    <source>
        <dbReference type="ARBA" id="ARBA00022622"/>
    </source>
</evidence>
<dbReference type="Proteomes" id="UP000663891">
    <property type="component" value="Unassembled WGS sequence"/>
</dbReference>